<dbReference type="PANTHER" id="PTHR35587:SF3">
    <property type="entry name" value="EXPRESSED PROTEIN"/>
    <property type="match status" value="1"/>
</dbReference>
<reference evidence="2" key="1">
    <citation type="submission" date="2023-06" db="EMBL/GenBank/DDBJ databases">
        <authorList>
            <consortium name="Lawrence Berkeley National Laboratory"/>
            <person name="Ahrendt S."/>
            <person name="Sahu N."/>
            <person name="Indic B."/>
            <person name="Wong-Bajracharya J."/>
            <person name="Merenyi Z."/>
            <person name="Ke H.-M."/>
            <person name="Monk M."/>
            <person name="Kocsube S."/>
            <person name="Drula E."/>
            <person name="Lipzen A."/>
            <person name="Balint B."/>
            <person name="Henrissat B."/>
            <person name="Andreopoulos B."/>
            <person name="Martin F.M."/>
            <person name="Harder C.B."/>
            <person name="Rigling D."/>
            <person name="Ford K.L."/>
            <person name="Foster G.D."/>
            <person name="Pangilinan J."/>
            <person name="Papanicolaou A."/>
            <person name="Barry K."/>
            <person name="LaButti K."/>
            <person name="Viragh M."/>
            <person name="Koriabine M."/>
            <person name="Yan M."/>
            <person name="Riley R."/>
            <person name="Champramary S."/>
            <person name="Plett K.L."/>
            <person name="Tsai I.J."/>
            <person name="Slot J."/>
            <person name="Sipos G."/>
            <person name="Plett J."/>
            <person name="Nagy L.G."/>
            <person name="Grigoriev I.V."/>
        </authorList>
    </citation>
    <scope>NUCLEOTIDE SEQUENCE</scope>
    <source>
        <strain evidence="2">HWK02</strain>
    </source>
</reference>
<evidence type="ECO:0000313" key="2">
    <source>
        <dbReference type="EMBL" id="KAK0496426.1"/>
    </source>
</evidence>
<evidence type="ECO:0000313" key="3">
    <source>
        <dbReference type="Proteomes" id="UP001175228"/>
    </source>
</evidence>
<gene>
    <name evidence="2" type="ORF">EDD18DRAFT_206427</name>
</gene>
<evidence type="ECO:0000256" key="1">
    <source>
        <dbReference type="SAM" id="MobiDB-lite"/>
    </source>
</evidence>
<sequence>MEVYATVRIVMHLDAVPSQTSAVRLCPAERCYPTEAPYTILIMLAPDFTKRQEHRPNLCPERYSFSRSHAARPCSYPGIKGGVRTGLSVSTQPSIIVPESASPRASSPGTPAHSHAATVHKPTTYAHAVVAKPYREALKLRLDLNLEVEISIKAKVNGDITLSLLE</sequence>
<keyword evidence="3" id="KW-1185">Reference proteome</keyword>
<comment type="caution">
    <text evidence="2">The sequence shown here is derived from an EMBL/GenBank/DDBJ whole genome shotgun (WGS) entry which is preliminary data.</text>
</comment>
<dbReference type="EMBL" id="JAUEPU010000015">
    <property type="protein sequence ID" value="KAK0496426.1"/>
    <property type="molecule type" value="Genomic_DNA"/>
</dbReference>
<dbReference type="PANTHER" id="PTHR35587">
    <property type="entry name" value="EXPRESSED PROTEIN"/>
    <property type="match status" value="1"/>
</dbReference>
<dbReference type="AlphaFoldDB" id="A0AA39Q5K0"/>
<proteinExistence type="predicted"/>
<feature type="region of interest" description="Disordered" evidence="1">
    <location>
        <begin position="100"/>
        <end position="119"/>
    </location>
</feature>
<accession>A0AA39Q5K0</accession>
<organism evidence="2 3">
    <name type="scientific">Armillaria luteobubalina</name>
    <dbReference type="NCBI Taxonomy" id="153913"/>
    <lineage>
        <taxon>Eukaryota</taxon>
        <taxon>Fungi</taxon>
        <taxon>Dikarya</taxon>
        <taxon>Basidiomycota</taxon>
        <taxon>Agaricomycotina</taxon>
        <taxon>Agaricomycetes</taxon>
        <taxon>Agaricomycetidae</taxon>
        <taxon>Agaricales</taxon>
        <taxon>Marasmiineae</taxon>
        <taxon>Physalacriaceae</taxon>
        <taxon>Armillaria</taxon>
    </lineage>
</organism>
<dbReference type="Proteomes" id="UP001175228">
    <property type="component" value="Unassembled WGS sequence"/>
</dbReference>
<protein>
    <submittedName>
        <fullName evidence="2">Uncharacterized protein</fullName>
    </submittedName>
</protein>
<name>A0AA39Q5K0_9AGAR</name>